<dbReference type="EMBL" id="CP026538">
    <property type="protein sequence ID" value="QAZ69073.1"/>
    <property type="molecule type" value="Genomic_DNA"/>
</dbReference>
<keyword evidence="1" id="KW-0949">S-adenosyl-L-methionine</keyword>
<keyword evidence="5" id="KW-0808">Transferase</keyword>
<dbReference type="PANTHER" id="PTHR12818:SF0">
    <property type="entry name" value="TRNA (ADENINE(37)-N6)-METHYLTRANSFERASE"/>
    <property type="match status" value="1"/>
</dbReference>
<dbReference type="SUPFAM" id="SSF118196">
    <property type="entry name" value="YaeB-like"/>
    <property type="match status" value="1"/>
</dbReference>
<dbReference type="InterPro" id="IPR023370">
    <property type="entry name" value="TrmO-like_N"/>
</dbReference>
<accession>A0A4P6HP69</accession>
<keyword evidence="5" id="KW-0489">Methyltransferase</keyword>
<evidence type="ECO:0000256" key="1">
    <source>
        <dbReference type="ARBA" id="ARBA00022691"/>
    </source>
</evidence>
<evidence type="ECO:0000313" key="5">
    <source>
        <dbReference type="EMBL" id="QAZ69073.1"/>
    </source>
</evidence>
<feature type="region of interest" description="Disordered" evidence="3">
    <location>
        <begin position="147"/>
        <end position="167"/>
    </location>
</feature>
<feature type="compositionally biased region" description="Basic and acidic residues" evidence="3">
    <location>
        <begin position="158"/>
        <end position="167"/>
    </location>
</feature>
<keyword evidence="6" id="KW-1185">Reference proteome</keyword>
<dbReference type="Gene3D" id="2.40.30.70">
    <property type="entry name" value="YaeB-like"/>
    <property type="match status" value="1"/>
</dbReference>
<comment type="similarity">
    <text evidence="2">Belongs to the tRNA methyltransferase O family.</text>
</comment>
<dbReference type="PANTHER" id="PTHR12818">
    <property type="entry name" value="TRNA (ADENINE(37)-N6)-METHYLTRANSFERASE"/>
    <property type="match status" value="1"/>
</dbReference>
<dbReference type="RefSeq" id="WP_129355117.1">
    <property type="nucleotide sequence ID" value="NZ_CP026538.1"/>
</dbReference>
<dbReference type="GO" id="GO:0008168">
    <property type="term" value="F:methyltransferase activity"/>
    <property type="evidence" value="ECO:0007669"/>
    <property type="project" value="UniProtKB-KW"/>
</dbReference>
<dbReference type="KEGG" id="dcb:C3Y92_18255"/>
<feature type="domain" description="TsaA-like" evidence="4">
    <location>
        <begin position="9"/>
        <end position="140"/>
    </location>
</feature>
<dbReference type="InterPro" id="IPR036414">
    <property type="entry name" value="YaeB_N_sf"/>
</dbReference>
<protein>
    <submittedName>
        <fullName evidence="5">tRNA (N6-threonylcarbamoyladenosine(37)-N6)-methyltransferase TrmO</fullName>
    </submittedName>
</protein>
<reference evidence="5 6" key="1">
    <citation type="submission" date="2018-02" db="EMBL/GenBank/DDBJ databases">
        <title>Genome sequence of Desulfovibrio carbinolicus DSM 3852.</title>
        <authorList>
            <person name="Wilbanks E."/>
            <person name="Skennerton C.T."/>
            <person name="Orphan V.J."/>
        </authorList>
    </citation>
    <scope>NUCLEOTIDE SEQUENCE [LARGE SCALE GENOMIC DNA]</scope>
    <source>
        <strain evidence="5 6">DSM 3852</strain>
    </source>
</reference>
<organism evidence="5 6">
    <name type="scientific">Solidesulfovibrio carbinolicus</name>
    <dbReference type="NCBI Taxonomy" id="296842"/>
    <lineage>
        <taxon>Bacteria</taxon>
        <taxon>Pseudomonadati</taxon>
        <taxon>Thermodesulfobacteriota</taxon>
        <taxon>Desulfovibrionia</taxon>
        <taxon>Desulfovibrionales</taxon>
        <taxon>Desulfovibrionaceae</taxon>
        <taxon>Solidesulfovibrio</taxon>
    </lineage>
</organism>
<dbReference type="Pfam" id="PF01980">
    <property type="entry name" value="TrmO_N"/>
    <property type="match status" value="1"/>
</dbReference>
<evidence type="ECO:0000256" key="2">
    <source>
        <dbReference type="ARBA" id="ARBA00033753"/>
    </source>
</evidence>
<gene>
    <name evidence="5" type="primary">tsaA</name>
    <name evidence="5" type="ORF">C3Y92_18255</name>
</gene>
<evidence type="ECO:0000256" key="3">
    <source>
        <dbReference type="SAM" id="MobiDB-lite"/>
    </source>
</evidence>
<dbReference type="AlphaFoldDB" id="A0A4P6HP69"/>
<name>A0A4P6HP69_9BACT</name>
<dbReference type="Proteomes" id="UP000293296">
    <property type="component" value="Chromosome"/>
</dbReference>
<dbReference type="PROSITE" id="PS51668">
    <property type="entry name" value="TSAA_2"/>
    <property type="match status" value="1"/>
</dbReference>
<dbReference type="OrthoDB" id="9804309at2"/>
<evidence type="ECO:0000259" key="4">
    <source>
        <dbReference type="PROSITE" id="PS51668"/>
    </source>
</evidence>
<proteinExistence type="inferred from homology"/>
<dbReference type="GO" id="GO:0032259">
    <property type="term" value="P:methylation"/>
    <property type="evidence" value="ECO:0007669"/>
    <property type="project" value="UniProtKB-KW"/>
</dbReference>
<dbReference type="CDD" id="cd09281">
    <property type="entry name" value="UPF0066"/>
    <property type="match status" value="1"/>
</dbReference>
<evidence type="ECO:0000313" key="6">
    <source>
        <dbReference type="Proteomes" id="UP000293296"/>
    </source>
</evidence>
<dbReference type="InterPro" id="IPR040372">
    <property type="entry name" value="YaeB-like"/>
</dbReference>
<dbReference type="InterPro" id="IPR036413">
    <property type="entry name" value="YaeB-like_sf"/>
</dbReference>
<dbReference type="NCBIfam" id="TIGR00104">
    <property type="entry name" value="tRNA_TsaA"/>
    <property type="match status" value="1"/>
</dbReference>
<sequence>MPPETSIALRPIGVIRTPYAALEGMPIQPGGARESLGRVELDPELAPALADVDGFSHVYLIYCFHESSGYKTTVTPYLDDTPRGLFATRAPKRPNPIGLSVVEVVSVAGNVLTVRGADMLDGTPLLDIKPYAPAFDAPAGPVRSGWLEGRGQTVGQTRSDDRFVGPD</sequence>